<dbReference type="SUPFAM" id="SSF55469">
    <property type="entry name" value="FMN-dependent nitroreductase-like"/>
    <property type="match status" value="1"/>
</dbReference>
<dbReference type="InterPro" id="IPR029479">
    <property type="entry name" value="Nitroreductase"/>
</dbReference>
<dbReference type="STRING" id="1618478.UR68_C0005G0023"/>
<sequence>MKPTTDEIIKIKTPQLREDILDVLKLRFSPRVFLEEKINDEDIKKFFEAARISPSSSNRQPWFFYFAKNESGNYMKIINSLSPDNSWAKNAPLLIVGCFIGEDEKGPNKYAQYDLGQSVMSIVIQVNSIGYYCRQMGGFDKSKMAVNLNIMPPIFPWVVIAVGKIGDYQKADPALIEKDNRVRIRKADVAKEI</sequence>
<dbReference type="PANTHER" id="PTHR43673">
    <property type="entry name" value="NAD(P)H NITROREDUCTASE YDGI-RELATED"/>
    <property type="match status" value="1"/>
</dbReference>
<proteinExistence type="inferred from homology"/>
<evidence type="ECO:0000313" key="4">
    <source>
        <dbReference type="EMBL" id="KKP73289.1"/>
    </source>
</evidence>
<protein>
    <submittedName>
        <fullName evidence="4">Nitroreductase</fullName>
    </submittedName>
</protein>
<evidence type="ECO:0000259" key="3">
    <source>
        <dbReference type="Pfam" id="PF00881"/>
    </source>
</evidence>
<dbReference type="PANTHER" id="PTHR43673:SF10">
    <property type="entry name" value="NADH DEHYDROGENASE_NAD(P)H NITROREDUCTASE XCC3605-RELATED"/>
    <property type="match status" value="1"/>
</dbReference>
<reference evidence="4 5" key="1">
    <citation type="journal article" date="2015" name="Nature">
        <title>rRNA introns, odd ribosomes, and small enigmatic genomes across a large radiation of phyla.</title>
        <authorList>
            <person name="Brown C.T."/>
            <person name="Hug L.A."/>
            <person name="Thomas B.C."/>
            <person name="Sharon I."/>
            <person name="Castelle C.J."/>
            <person name="Singh A."/>
            <person name="Wilkins M.J."/>
            <person name="Williams K.H."/>
            <person name="Banfield J.F."/>
        </authorList>
    </citation>
    <scope>NUCLEOTIDE SEQUENCE [LARGE SCALE GENOMIC DNA]</scope>
</reference>
<dbReference type="AlphaFoldDB" id="A0A0G0BVD4"/>
<evidence type="ECO:0000313" key="5">
    <source>
        <dbReference type="Proteomes" id="UP000034457"/>
    </source>
</evidence>
<accession>A0A0G0BVD4</accession>
<dbReference type="GO" id="GO:0016491">
    <property type="term" value="F:oxidoreductase activity"/>
    <property type="evidence" value="ECO:0007669"/>
    <property type="project" value="UniProtKB-KW"/>
</dbReference>
<comment type="caution">
    <text evidence="4">The sequence shown here is derived from an EMBL/GenBank/DDBJ whole genome shotgun (WGS) entry which is preliminary data.</text>
</comment>
<dbReference type="Gene3D" id="3.40.109.10">
    <property type="entry name" value="NADH Oxidase"/>
    <property type="match status" value="1"/>
</dbReference>
<dbReference type="EMBL" id="LBQC01000005">
    <property type="protein sequence ID" value="KKP73289.1"/>
    <property type="molecule type" value="Genomic_DNA"/>
</dbReference>
<comment type="similarity">
    <text evidence="1">Belongs to the nitroreductase family.</text>
</comment>
<dbReference type="InterPro" id="IPR000415">
    <property type="entry name" value="Nitroreductase-like"/>
</dbReference>
<dbReference type="Pfam" id="PF00881">
    <property type="entry name" value="Nitroreductase"/>
    <property type="match status" value="1"/>
</dbReference>
<evidence type="ECO:0000256" key="1">
    <source>
        <dbReference type="ARBA" id="ARBA00007118"/>
    </source>
</evidence>
<organism evidence="4 5">
    <name type="scientific">Candidatus Roizmanbacteria bacterium GW2011_GWA2_35_19</name>
    <dbReference type="NCBI Taxonomy" id="1618478"/>
    <lineage>
        <taxon>Bacteria</taxon>
        <taxon>Candidatus Roizmaniibacteriota</taxon>
    </lineage>
</organism>
<feature type="domain" description="Nitroreductase" evidence="3">
    <location>
        <begin position="27"/>
        <end position="71"/>
    </location>
</feature>
<keyword evidence="2" id="KW-0560">Oxidoreductase</keyword>
<gene>
    <name evidence="4" type="ORF">UR68_C0005G0023</name>
</gene>
<name>A0A0G0BVD4_9BACT</name>
<evidence type="ECO:0000256" key="2">
    <source>
        <dbReference type="ARBA" id="ARBA00023002"/>
    </source>
</evidence>
<dbReference type="Proteomes" id="UP000034457">
    <property type="component" value="Unassembled WGS sequence"/>
</dbReference>